<accession>A0A8H6S413</accession>
<protein>
    <recommendedName>
        <fullName evidence="3">Aminoglycoside phosphotransferase domain-containing protein</fullName>
    </recommendedName>
</protein>
<keyword evidence="2" id="KW-1185">Reference proteome</keyword>
<dbReference type="AlphaFoldDB" id="A0A8H6S413"/>
<name>A0A8H6S413_9AGAR</name>
<reference evidence="1" key="1">
    <citation type="submission" date="2020-05" db="EMBL/GenBank/DDBJ databases">
        <title>Mycena genomes resolve the evolution of fungal bioluminescence.</title>
        <authorList>
            <person name="Tsai I.J."/>
        </authorList>
    </citation>
    <scope>NUCLEOTIDE SEQUENCE</scope>
    <source>
        <strain evidence="1">171206Taipei</strain>
    </source>
</reference>
<evidence type="ECO:0008006" key="3">
    <source>
        <dbReference type="Google" id="ProtNLM"/>
    </source>
</evidence>
<sequence length="285" mass="31353">MPLAEIALTSNDQPADLPNPDTIIAVCRTHFNANKDSPTYQRGMPLMNPAGTAYAWVKFGRSVTMAEARTQDYVASTVNGTAAASAAGVHVPKVYLAFVSTHGWGYIVMELVTGVVCRAADGPAVAKAVELLITVRSPTLQPGPVHGGPIFHSFFNDWESAVAYPSVELLQKHINAMLRWYHKPERVDFAPEVATHGLRLCLSDMNRHNFMKKDDGTICALDFGGTCFLPVSFFDLALYHHDPFTWRLSRLIRREPPAHLYALQLARGALVITGNNKLCLPAELR</sequence>
<gene>
    <name evidence="1" type="ORF">MIND_01228500</name>
</gene>
<dbReference type="RefSeq" id="XP_037214754.1">
    <property type="nucleotide sequence ID" value="XM_037368786.1"/>
</dbReference>
<dbReference type="GeneID" id="59351302"/>
<evidence type="ECO:0000313" key="1">
    <source>
        <dbReference type="EMBL" id="KAF7292027.1"/>
    </source>
</evidence>
<organism evidence="1 2">
    <name type="scientific">Mycena indigotica</name>
    <dbReference type="NCBI Taxonomy" id="2126181"/>
    <lineage>
        <taxon>Eukaryota</taxon>
        <taxon>Fungi</taxon>
        <taxon>Dikarya</taxon>
        <taxon>Basidiomycota</taxon>
        <taxon>Agaricomycotina</taxon>
        <taxon>Agaricomycetes</taxon>
        <taxon>Agaricomycetidae</taxon>
        <taxon>Agaricales</taxon>
        <taxon>Marasmiineae</taxon>
        <taxon>Mycenaceae</taxon>
        <taxon>Mycena</taxon>
    </lineage>
</organism>
<dbReference type="Proteomes" id="UP000636479">
    <property type="component" value="Unassembled WGS sequence"/>
</dbReference>
<dbReference type="InterPro" id="IPR011009">
    <property type="entry name" value="Kinase-like_dom_sf"/>
</dbReference>
<comment type="caution">
    <text evidence="1">The sequence shown here is derived from an EMBL/GenBank/DDBJ whole genome shotgun (WGS) entry which is preliminary data.</text>
</comment>
<proteinExistence type="predicted"/>
<evidence type="ECO:0000313" key="2">
    <source>
        <dbReference type="Proteomes" id="UP000636479"/>
    </source>
</evidence>
<dbReference type="OrthoDB" id="3250044at2759"/>
<dbReference type="EMBL" id="JACAZF010000012">
    <property type="protein sequence ID" value="KAF7292027.1"/>
    <property type="molecule type" value="Genomic_DNA"/>
</dbReference>
<dbReference type="SUPFAM" id="SSF56112">
    <property type="entry name" value="Protein kinase-like (PK-like)"/>
    <property type="match status" value="1"/>
</dbReference>